<protein>
    <submittedName>
        <fullName evidence="6">Immunoglobulin like and fibronectin type III domain containing 1, tandem duplicate 3</fullName>
    </submittedName>
</protein>
<dbReference type="SMART" id="SM00409">
    <property type="entry name" value="IG"/>
    <property type="match status" value="5"/>
</dbReference>
<evidence type="ECO:0000313" key="7">
    <source>
        <dbReference type="Proteomes" id="UP000314980"/>
    </source>
</evidence>
<evidence type="ECO:0000313" key="6">
    <source>
        <dbReference type="Ensembl" id="ENSLCAP00010011852.1"/>
    </source>
</evidence>
<dbReference type="InterPro" id="IPR040849">
    <property type="entry name" value="MyBP-C_THB"/>
</dbReference>
<accession>A0A4W6CE79</accession>
<dbReference type="Pfam" id="PF18362">
    <property type="entry name" value="THB"/>
    <property type="match status" value="1"/>
</dbReference>
<evidence type="ECO:0000256" key="2">
    <source>
        <dbReference type="ARBA" id="ARBA00023319"/>
    </source>
</evidence>
<dbReference type="InterPro" id="IPR003599">
    <property type="entry name" value="Ig_sub"/>
</dbReference>
<feature type="domain" description="Ig-like" evidence="4">
    <location>
        <begin position="605"/>
        <end position="690"/>
    </location>
</feature>
<evidence type="ECO:0000256" key="1">
    <source>
        <dbReference type="ARBA" id="ARBA00022737"/>
    </source>
</evidence>
<dbReference type="Ensembl" id="ENSLCAT00010012108.1">
    <property type="protein sequence ID" value="ENSLCAP00010011852.1"/>
    <property type="gene ID" value="ENSLCAG00010005620.1"/>
</dbReference>
<dbReference type="PANTHER" id="PTHR13817">
    <property type="entry name" value="TITIN"/>
    <property type="match status" value="1"/>
</dbReference>
<dbReference type="FunFam" id="2.60.40.10:FF:001097">
    <property type="entry name" value="Immunoglobulin-like and fibronectin type III domain-containing protein 1"/>
    <property type="match status" value="1"/>
</dbReference>
<keyword evidence="1" id="KW-0677">Repeat</keyword>
<dbReference type="InterPro" id="IPR036179">
    <property type="entry name" value="Ig-like_dom_sf"/>
</dbReference>
<dbReference type="Proteomes" id="UP000314980">
    <property type="component" value="Unassembled WGS sequence"/>
</dbReference>
<sequence length="960" mass="106596">MFKIRKSKDEEPTAPGQVRIKKRSRVPGVMITQYVEELPEGMTTPDFTRKPIALTIQEGKMAIFRAVVTGKPAPTVTWMRNNGEITEEMYKIIYDASSGEHQLQIPDVSVDEADTYKCFAENEYGKAIVTAALNVIEVGYKKNRALQQSRTAIREIPEDFKKTLKTTVDLEPKEEAKPEIDDKFWELLLSADKKDYEKICAQYAITDFRWLLKKLSEKKIEREQEQEKVVERLCNLKPIELKASGEAEFELEMSLKDPTSKIYLFKDGVMVPFDADTEVKHALKQVGKKFVFSINGVNPEDAGLYQVEVDGVKIFSTDLKLPPIDFLVKIQDVNAEEREDAVFECVISQPLKKITWMGKNVSLEQGDKYDILVSEDMLIHTLVVKDCMPLDKGIYAAVAGLKSCNAWLIVEADNDPNSVGKKKARKTTRAGGGGADLLKIAEEQNAKIQKERDELIAKAKAEAEAAAAAAAAAEAEKAEAEAKAKAEAVAKAKEKAKEKAKAKQKTATTKAKTKTKVKAEGGEGTDKAEGTSDIENEEEEEDVEEEEEEEEGSETAKSTSSKPKKIKAEGEASAQGADTEEGEPVQEKRKRVRAGPLVPDTVIDPGVYFTSGLSDVTAIIGTDAELVCRLSSEECDGVWYKDGTEITATDDICIVKDGTYRKIIIKNCKEDDAGKYRCEADGRKTEAVLSISDPPRINPDDLTEFIKPVIIKTGKDAAFKLTFVGREPMKIQWYNEGEELLEDTHVKIEKSSSHSRLLLTKCQRKTTGEIKIKIKNECGTTEAITQLVVLDKPTPPLGPVDIIESSSTCIEFKWRPPKNNGGSPITDYILERQQIGRNSWKKLGKIGPESKYRDTDVDHGRKYCYHIRAETDQGISEMMETDDIQAGTKAYPGPPSTPKIVSAFKDCINLAWSAPSNTGGTNILGYNVEKRKNGSNLWSLVNPPDEPIKGTVDTFYNLRN</sequence>
<proteinExistence type="predicted"/>
<keyword evidence="7" id="KW-1185">Reference proteome</keyword>
<dbReference type="SMART" id="SM00408">
    <property type="entry name" value="IGc2"/>
    <property type="match status" value="2"/>
</dbReference>
<feature type="domain" description="Fibronectin type-III" evidence="5">
    <location>
        <begin position="894"/>
        <end position="960"/>
    </location>
</feature>
<feature type="compositionally biased region" description="Acidic residues" evidence="3">
    <location>
        <begin position="532"/>
        <end position="553"/>
    </location>
</feature>
<feature type="domain" description="Ig-like" evidence="4">
    <location>
        <begin position="45"/>
        <end position="134"/>
    </location>
</feature>
<dbReference type="PANTHER" id="PTHR13817:SF180">
    <property type="entry name" value="IMMUNOGLOBULIN-LIKE AND FIBRONECTIN TYPE III DOMAIN-CONTAINING 1, TANDEM DUPLICATE 3-RELATED"/>
    <property type="match status" value="1"/>
</dbReference>
<dbReference type="FunFam" id="2.60.40.10:FF:001231">
    <property type="entry name" value="Immunoglobulin-like and fibronectin type III domain containing 1"/>
    <property type="match status" value="1"/>
</dbReference>
<evidence type="ECO:0000256" key="3">
    <source>
        <dbReference type="SAM" id="MobiDB-lite"/>
    </source>
</evidence>
<feature type="region of interest" description="Disordered" evidence="3">
    <location>
        <begin position="499"/>
        <end position="593"/>
    </location>
</feature>
<dbReference type="Gene3D" id="2.60.40.10">
    <property type="entry name" value="Immunoglobulins"/>
    <property type="match status" value="7"/>
</dbReference>
<dbReference type="InterPro" id="IPR003598">
    <property type="entry name" value="Ig_sub2"/>
</dbReference>
<dbReference type="FunFam" id="2.60.40.10:FF:001066">
    <property type="entry name" value="Obscurin-like protein 1 isoform 3"/>
    <property type="match status" value="1"/>
</dbReference>
<dbReference type="AlphaFoldDB" id="A0A4W6CE79"/>
<dbReference type="GO" id="GO:0031430">
    <property type="term" value="C:M band"/>
    <property type="evidence" value="ECO:0007669"/>
    <property type="project" value="TreeGrafter"/>
</dbReference>
<reference evidence="6" key="3">
    <citation type="submission" date="2025-09" db="UniProtKB">
        <authorList>
            <consortium name="Ensembl"/>
        </authorList>
    </citation>
    <scope>IDENTIFICATION</scope>
</reference>
<feature type="domain" description="Fibronectin type-III" evidence="5">
    <location>
        <begin position="795"/>
        <end position="891"/>
    </location>
</feature>
<dbReference type="InterPro" id="IPR003961">
    <property type="entry name" value="FN3_dom"/>
</dbReference>
<dbReference type="InterPro" id="IPR013098">
    <property type="entry name" value="Ig_I-set"/>
</dbReference>
<dbReference type="SMART" id="SM00060">
    <property type="entry name" value="FN3"/>
    <property type="match status" value="2"/>
</dbReference>
<dbReference type="FunFam" id="2.60.40.10:FF:000031">
    <property type="entry name" value="Myosin-binding protein C, slow type"/>
    <property type="match status" value="1"/>
</dbReference>
<dbReference type="InterPro" id="IPR050964">
    <property type="entry name" value="Striated_Muscle_Regulatory"/>
</dbReference>
<dbReference type="FunFam" id="2.60.40.10:FF:001232">
    <property type="entry name" value="Immunoglobulin-like and fibronectin type III domain-containing 1"/>
    <property type="match status" value="1"/>
</dbReference>
<evidence type="ECO:0000259" key="5">
    <source>
        <dbReference type="PROSITE" id="PS50853"/>
    </source>
</evidence>
<dbReference type="InterPro" id="IPR013783">
    <property type="entry name" value="Ig-like_fold"/>
</dbReference>
<dbReference type="PROSITE" id="PS50835">
    <property type="entry name" value="IG_LIKE"/>
    <property type="match status" value="2"/>
</dbReference>
<dbReference type="CDD" id="cd00063">
    <property type="entry name" value="FN3"/>
    <property type="match status" value="2"/>
</dbReference>
<reference evidence="6" key="2">
    <citation type="submission" date="2025-08" db="UniProtKB">
        <authorList>
            <consortium name="Ensembl"/>
        </authorList>
    </citation>
    <scope>IDENTIFICATION</scope>
</reference>
<dbReference type="InterPro" id="IPR007110">
    <property type="entry name" value="Ig-like_dom"/>
</dbReference>
<dbReference type="GO" id="GO:0045214">
    <property type="term" value="P:sarcomere organization"/>
    <property type="evidence" value="ECO:0007669"/>
    <property type="project" value="TreeGrafter"/>
</dbReference>
<evidence type="ECO:0000259" key="4">
    <source>
        <dbReference type="PROSITE" id="PS50835"/>
    </source>
</evidence>
<dbReference type="GeneTree" id="ENSGT00940000160123"/>
<name>A0A4W6CE79_LATCA</name>
<dbReference type="InterPro" id="IPR036116">
    <property type="entry name" value="FN3_sf"/>
</dbReference>
<dbReference type="PROSITE" id="PS50853">
    <property type="entry name" value="FN3"/>
    <property type="match status" value="2"/>
</dbReference>
<dbReference type="SUPFAM" id="SSF49265">
    <property type="entry name" value="Fibronectin type III"/>
    <property type="match status" value="1"/>
</dbReference>
<feature type="compositionally biased region" description="Basic and acidic residues" evidence="3">
    <location>
        <begin position="517"/>
        <end position="530"/>
    </location>
</feature>
<keyword evidence="2" id="KW-0393">Immunoglobulin domain</keyword>
<reference evidence="7" key="1">
    <citation type="submission" date="2015-09" db="EMBL/GenBank/DDBJ databases">
        <authorList>
            <person name="Sai Rama Sridatta P."/>
        </authorList>
    </citation>
    <scope>NUCLEOTIDE SEQUENCE [LARGE SCALE GENOMIC DNA]</scope>
</reference>
<organism evidence="6 7">
    <name type="scientific">Lates calcarifer</name>
    <name type="common">Barramundi</name>
    <name type="synonym">Holocentrus calcarifer</name>
    <dbReference type="NCBI Taxonomy" id="8187"/>
    <lineage>
        <taxon>Eukaryota</taxon>
        <taxon>Metazoa</taxon>
        <taxon>Chordata</taxon>
        <taxon>Craniata</taxon>
        <taxon>Vertebrata</taxon>
        <taxon>Euteleostomi</taxon>
        <taxon>Actinopterygii</taxon>
        <taxon>Neopterygii</taxon>
        <taxon>Teleostei</taxon>
        <taxon>Neoteleostei</taxon>
        <taxon>Acanthomorphata</taxon>
        <taxon>Carangaria</taxon>
        <taxon>Carangaria incertae sedis</taxon>
        <taxon>Centropomidae</taxon>
        <taxon>Lates</taxon>
    </lineage>
</organism>
<dbReference type="Pfam" id="PF07679">
    <property type="entry name" value="I-set"/>
    <property type="match status" value="4"/>
</dbReference>
<dbReference type="SUPFAM" id="SSF48726">
    <property type="entry name" value="Immunoglobulin"/>
    <property type="match status" value="5"/>
</dbReference>